<comment type="caution">
    <text evidence="3">The sequence shown here is derived from an EMBL/GenBank/DDBJ whole genome shotgun (WGS) entry which is preliminary data.</text>
</comment>
<reference evidence="3 4" key="1">
    <citation type="submission" date="2016-12" db="EMBL/GenBank/DDBJ databases">
        <title>Diversity of luminous bacteria.</title>
        <authorList>
            <person name="Yoshizawa S."/>
            <person name="Kogure K."/>
        </authorList>
    </citation>
    <scope>NUCLEOTIDE SEQUENCE [LARGE SCALE GENOMIC DNA]</scope>
    <source>
        <strain evidence="3 4">SA4-48</strain>
    </source>
</reference>
<dbReference type="AlphaFoldDB" id="A0A2S7UWN9"/>
<dbReference type="Pfam" id="PF12339">
    <property type="entry name" value="DNAJ_related"/>
    <property type="match status" value="1"/>
</dbReference>
<evidence type="ECO:0000313" key="4">
    <source>
        <dbReference type="Proteomes" id="UP000239007"/>
    </source>
</evidence>
<dbReference type="Proteomes" id="UP000239007">
    <property type="component" value="Unassembled WGS sequence"/>
</dbReference>
<dbReference type="InterPro" id="IPR001623">
    <property type="entry name" value="DnaJ_domain"/>
</dbReference>
<dbReference type="Gene3D" id="1.10.287.110">
    <property type="entry name" value="DnaJ domain"/>
    <property type="match status" value="1"/>
</dbReference>
<gene>
    <name evidence="3" type="ORF">BTO11_11360</name>
</gene>
<protein>
    <recommendedName>
        <fullName evidence="2">J domain-containing protein</fullName>
    </recommendedName>
</protein>
<dbReference type="OrthoDB" id="581986at2"/>
<dbReference type="RefSeq" id="WP_105052703.1">
    <property type="nucleotide sequence ID" value="NZ_BMYG01000006.1"/>
</dbReference>
<dbReference type="SUPFAM" id="SSF46565">
    <property type="entry name" value="Chaperone J-domain"/>
    <property type="match status" value="1"/>
</dbReference>
<accession>A0A2S7UWN9</accession>
<keyword evidence="1" id="KW-0143">Chaperone</keyword>
<feature type="domain" description="J" evidence="2">
    <location>
        <begin position="164"/>
        <end position="216"/>
    </location>
</feature>
<evidence type="ECO:0000256" key="1">
    <source>
        <dbReference type="ARBA" id="ARBA00023186"/>
    </source>
</evidence>
<dbReference type="InterPro" id="IPR021059">
    <property type="entry name" value="DnaJ-related_N"/>
</dbReference>
<name>A0A2S7UWN9_9GAMM</name>
<dbReference type="PROSITE" id="PS50076">
    <property type="entry name" value="DNAJ_2"/>
    <property type="match status" value="1"/>
</dbReference>
<organism evidence="3 4">
    <name type="scientific">Psychrosphaera saromensis</name>
    <dbReference type="NCBI Taxonomy" id="716813"/>
    <lineage>
        <taxon>Bacteria</taxon>
        <taxon>Pseudomonadati</taxon>
        <taxon>Pseudomonadota</taxon>
        <taxon>Gammaproteobacteria</taxon>
        <taxon>Alteromonadales</taxon>
        <taxon>Pseudoalteromonadaceae</taxon>
        <taxon>Psychrosphaera</taxon>
    </lineage>
</organism>
<keyword evidence="4" id="KW-1185">Reference proteome</keyword>
<proteinExistence type="predicted"/>
<evidence type="ECO:0000259" key="2">
    <source>
        <dbReference type="PROSITE" id="PS50076"/>
    </source>
</evidence>
<evidence type="ECO:0000313" key="3">
    <source>
        <dbReference type="EMBL" id="PQJ54189.1"/>
    </source>
</evidence>
<sequence length="216" mass="24820">MENLELDQALMELISQEAVNGGISEYEIISKFKSAPYHLFNAEVMSNNLSLFQTHFVIFNALYRLRDLGLELNQFDIDIISSNIRLMPLSQSNSTSTQDGASVAGTGVQNREERQAIEKLRTYYLNWDNFEKTTETSVNNLLDSFWNNMSSRSPVQRSQDNLTQSLTILELTDLPSELSLKRQYKKLCNIHHPDKGGCQSTFQKVHLAYQYIKQRV</sequence>
<dbReference type="EMBL" id="MSCH01000003">
    <property type="protein sequence ID" value="PQJ54189.1"/>
    <property type="molecule type" value="Genomic_DNA"/>
</dbReference>
<dbReference type="InterPro" id="IPR036869">
    <property type="entry name" value="J_dom_sf"/>
</dbReference>